<keyword evidence="3" id="KW-1185">Reference proteome</keyword>
<sequence length="404" mass="43222">MAKNKENDILIKVISLIMSFALWIYLTNVENPTKTVRINNVGVRLVNTESLADQSLVLVPGQTVTVNLSITGPASTVYRALPTDFRVEVDMGGYDLVKGINELPIDITLYPQNVDITKSRGLKATIRLDDLVEKEVQVSSEYIVKAAGGYFAAPSSVNPSTVKIKGPSEYVEKVMKMIVRGTSEGLTEELNLPVDLIPVDEGGSIVQYVEATPRSVQFSAKVYETKSVTLNPVTTGTISEGLSLISLTPVKQSIVIAGPSDLLGTIARIDTDKINLRGITASGSFIVPISVPDGIYVVDGESGVEVTAVVEVQGTKDLKAEVRTINLGEGLEAEVTPESINLSLRGPQSALDAITEGSLFAELDLAGLEEGGHELVPKVKLPQGIVLEKIDPENVSVTIRIAEN</sequence>
<dbReference type="PANTHER" id="PTHR37804">
    <property type="entry name" value="CDAA REGULATORY PROTEIN CDAR"/>
    <property type="match status" value="1"/>
</dbReference>
<feature type="transmembrane region" description="Helical" evidence="1">
    <location>
        <begin position="9"/>
        <end position="26"/>
    </location>
</feature>
<dbReference type="eggNOG" id="COG4856">
    <property type="taxonomic scope" value="Bacteria"/>
</dbReference>
<evidence type="ECO:0008006" key="4">
    <source>
        <dbReference type="Google" id="ProtNLM"/>
    </source>
</evidence>
<dbReference type="EMBL" id="AXUN02000164">
    <property type="protein sequence ID" value="ETA81054.1"/>
    <property type="molecule type" value="Genomic_DNA"/>
</dbReference>
<protein>
    <recommendedName>
        <fullName evidence="4">YbbR family protein</fullName>
    </recommendedName>
</protein>
<dbReference type="OrthoDB" id="2111604at2"/>
<reference evidence="2 3" key="1">
    <citation type="journal article" date="2014" name="Genome Announc.">
        <title>Genome Sequence of Youngiibacter fragilis, the Type Strain of the Genus Youngiibacter.</title>
        <authorList>
            <person name="Wawrik C.B."/>
            <person name="Callaghan A.V."/>
            <person name="Stamps B.W."/>
            <person name="Wawrik B."/>
        </authorList>
    </citation>
    <scope>NUCLEOTIDE SEQUENCE [LARGE SCALE GENOMIC DNA]</scope>
    <source>
        <strain evidence="2 3">232.1</strain>
    </source>
</reference>
<dbReference type="Proteomes" id="UP000017747">
    <property type="component" value="Unassembled WGS sequence"/>
</dbReference>
<dbReference type="RefSeq" id="WP_023386393.1">
    <property type="nucleotide sequence ID" value="NZ_AXUN02000164.1"/>
</dbReference>
<keyword evidence="1" id="KW-0472">Membrane</keyword>
<gene>
    <name evidence="2" type="ORF">T472_0208280</name>
</gene>
<evidence type="ECO:0000256" key="1">
    <source>
        <dbReference type="SAM" id="Phobius"/>
    </source>
</evidence>
<organism evidence="2 3">
    <name type="scientific">Youngiibacter fragilis 232.1</name>
    <dbReference type="NCBI Taxonomy" id="994573"/>
    <lineage>
        <taxon>Bacteria</taxon>
        <taxon>Bacillati</taxon>
        <taxon>Bacillota</taxon>
        <taxon>Clostridia</taxon>
        <taxon>Eubacteriales</taxon>
        <taxon>Clostridiaceae</taxon>
        <taxon>Youngiibacter</taxon>
    </lineage>
</organism>
<evidence type="ECO:0000313" key="3">
    <source>
        <dbReference type="Proteomes" id="UP000017747"/>
    </source>
</evidence>
<keyword evidence="1" id="KW-1133">Transmembrane helix</keyword>
<proteinExistence type="predicted"/>
<dbReference type="STRING" id="994573.T472_0208280"/>
<dbReference type="InterPro" id="IPR012505">
    <property type="entry name" value="YbbR"/>
</dbReference>
<accession>V4F747</accession>
<dbReference type="Gene3D" id="2.170.120.40">
    <property type="entry name" value="YbbR-like domain"/>
    <property type="match status" value="2"/>
</dbReference>
<keyword evidence="1" id="KW-0812">Transmembrane</keyword>
<dbReference type="AlphaFoldDB" id="V4F747"/>
<comment type="caution">
    <text evidence="2">The sequence shown here is derived from an EMBL/GenBank/DDBJ whole genome shotgun (WGS) entry which is preliminary data.</text>
</comment>
<evidence type="ECO:0000313" key="2">
    <source>
        <dbReference type="EMBL" id="ETA81054.1"/>
    </source>
</evidence>
<dbReference type="InterPro" id="IPR053154">
    <property type="entry name" value="c-di-AMP_regulator"/>
</dbReference>
<dbReference type="Pfam" id="PF07949">
    <property type="entry name" value="YbbR"/>
    <property type="match status" value="3"/>
</dbReference>
<dbReference type="Gene3D" id="2.170.120.30">
    <property type="match status" value="2"/>
</dbReference>
<name>V4F747_9CLOT</name>
<dbReference type="PANTHER" id="PTHR37804:SF1">
    <property type="entry name" value="CDAA REGULATORY PROTEIN CDAR"/>
    <property type="match status" value="1"/>
</dbReference>